<dbReference type="GO" id="GO:0009294">
    <property type="term" value="P:DNA-mediated transformation"/>
    <property type="evidence" value="ECO:0007669"/>
    <property type="project" value="InterPro"/>
</dbReference>
<gene>
    <name evidence="3" type="ORF">HELGO_WM33590</name>
</gene>
<dbReference type="AlphaFoldDB" id="A0A6S6SQU2"/>
<accession>A0A6S6SQU2</accession>
<evidence type="ECO:0000256" key="1">
    <source>
        <dbReference type="ARBA" id="ARBA00006525"/>
    </source>
</evidence>
<protein>
    <submittedName>
        <fullName evidence="3">Rossmann fold nucleotide-binding protein Smf possibly involved in DNA uptake</fullName>
    </submittedName>
</protein>
<name>A0A6S6SQU2_9BACT</name>
<dbReference type="Gene3D" id="3.40.50.450">
    <property type="match status" value="1"/>
</dbReference>
<evidence type="ECO:0000313" key="3">
    <source>
        <dbReference type="EMBL" id="CAA6807052.1"/>
    </source>
</evidence>
<reference evidence="3" key="1">
    <citation type="submission" date="2020-01" db="EMBL/GenBank/DDBJ databases">
        <authorList>
            <person name="Meier V. D."/>
            <person name="Meier V D."/>
        </authorList>
    </citation>
    <scope>NUCLEOTIDE SEQUENCE</scope>
    <source>
        <strain evidence="3">HLG_WM_MAG_02</strain>
    </source>
</reference>
<dbReference type="PANTHER" id="PTHR43022:SF1">
    <property type="entry name" value="PROTEIN SMF"/>
    <property type="match status" value="1"/>
</dbReference>
<dbReference type="PANTHER" id="PTHR43022">
    <property type="entry name" value="PROTEIN SMF"/>
    <property type="match status" value="1"/>
</dbReference>
<proteinExistence type="inferred from homology"/>
<sequence>MITQYTEPIKELESMKKYPKELYSLGDRTLLGRPKVSIVGTRRPSIYTQHQTQNLASALSKRGICLVSGAAMGVDALVHQGAGYHNTIAVVANSLDIRYPAVNRHIIEGIENKGLLLSQFPNTTKAAPWSFVVRNELVVALGNVLIVTEADENSGSMRSVEFALKMDKEIFVLPQRIGESNGTNKLLEEGLAKPIYNIENFANDYGVIPQNEVIEKDEFFYFCQTSPTFDDAVSRFSDRVYEAELEGLIYIENGLVRLV</sequence>
<dbReference type="SUPFAM" id="SSF102405">
    <property type="entry name" value="MCP/YpsA-like"/>
    <property type="match status" value="1"/>
</dbReference>
<feature type="domain" description="Smf/DprA SLOG" evidence="2">
    <location>
        <begin position="10"/>
        <end position="204"/>
    </location>
</feature>
<organism evidence="3">
    <name type="scientific">uncultured Sulfurovum sp</name>
    <dbReference type="NCBI Taxonomy" id="269237"/>
    <lineage>
        <taxon>Bacteria</taxon>
        <taxon>Pseudomonadati</taxon>
        <taxon>Campylobacterota</taxon>
        <taxon>Epsilonproteobacteria</taxon>
        <taxon>Campylobacterales</taxon>
        <taxon>Sulfurovaceae</taxon>
        <taxon>Sulfurovum</taxon>
        <taxon>environmental samples</taxon>
    </lineage>
</organism>
<dbReference type="InterPro" id="IPR003488">
    <property type="entry name" value="DprA"/>
</dbReference>
<comment type="similarity">
    <text evidence="1">Belongs to the DprA/Smf family.</text>
</comment>
<dbReference type="Pfam" id="PF02481">
    <property type="entry name" value="DNA_processg_A"/>
    <property type="match status" value="1"/>
</dbReference>
<evidence type="ECO:0000259" key="2">
    <source>
        <dbReference type="Pfam" id="PF02481"/>
    </source>
</evidence>
<dbReference type="EMBL" id="CACVAZ010000035">
    <property type="protein sequence ID" value="CAA6807052.1"/>
    <property type="molecule type" value="Genomic_DNA"/>
</dbReference>
<dbReference type="InterPro" id="IPR057666">
    <property type="entry name" value="DrpA_SLOG"/>
</dbReference>